<dbReference type="AlphaFoldDB" id="A0A0K0DW60"/>
<dbReference type="PANTHER" id="PTHR13281:SF0">
    <property type="entry name" value="TRANSMEMBRANE PROTEIN 70, MITOCHONDRIAL"/>
    <property type="match status" value="1"/>
</dbReference>
<protein>
    <submittedName>
        <fullName evidence="4 5">Transmembrane protein 70 homolog, mitochondrial</fullName>
    </submittedName>
</protein>
<comment type="similarity">
    <text evidence="1">Belongs to the TMEM70 family.</text>
</comment>
<dbReference type="PANTHER" id="PTHR13281">
    <property type="entry name" value="TRANSMEMBRANE PROTEIN 70, MITOCHONDRIAL"/>
    <property type="match status" value="1"/>
</dbReference>
<proteinExistence type="inferred from homology"/>
<dbReference type="Proteomes" id="UP000035681">
    <property type="component" value="Unplaced"/>
</dbReference>
<keyword evidence="2" id="KW-1133">Transmembrane helix</keyword>
<organism evidence="4">
    <name type="scientific">Strongyloides stercoralis</name>
    <name type="common">Threadworm</name>
    <dbReference type="NCBI Taxonomy" id="6248"/>
    <lineage>
        <taxon>Eukaryota</taxon>
        <taxon>Metazoa</taxon>
        <taxon>Ecdysozoa</taxon>
        <taxon>Nematoda</taxon>
        <taxon>Chromadorea</taxon>
        <taxon>Rhabditida</taxon>
        <taxon>Tylenchina</taxon>
        <taxon>Panagrolaimomorpha</taxon>
        <taxon>Strongyloidoidea</taxon>
        <taxon>Strongyloididae</taxon>
        <taxon>Strongyloides</taxon>
    </lineage>
</organism>
<evidence type="ECO:0000313" key="4">
    <source>
        <dbReference type="WBParaSite" id="SSTP_0000147600.1"/>
    </source>
</evidence>
<reference evidence="4" key="1">
    <citation type="submission" date="2015-08" db="UniProtKB">
        <authorList>
            <consortium name="WormBaseParasite"/>
        </authorList>
    </citation>
    <scope>IDENTIFICATION</scope>
</reference>
<dbReference type="Pfam" id="PF06979">
    <property type="entry name" value="TMEM70"/>
    <property type="match status" value="1"/>
</dbReference>
<dbReference type="GO" id="GO:0031966">
    <property type="term" value="C:mitochondrial membrane"/>
    <property type="evidence" value="ECO:0007669"/>
    <property type="project" value="TreeGrafter"/>
</dbReference>
<evidence type="ECO:0000313" key="3">
    <source>
        <dbReference type="Proteomes" id="UP000035681"/>
    </source>
</evidence>
<name>A0A0K0DW60_STRER</name>
<feature type="transmembrane region" description="Helical" evidence="2">
    <location>
        <begin position="87"/>
        <end position="109"/>
    </location>
</feature>
<evidence type="ECO:0000256" key="1">
    <source>
        <dbReference type="ARBA" id="ARBA00005280"/>
    </source>
</evidence>
<keyword evidence="2" id="KW-0812">Transmembrane</keyword>
<accession>A0A0K0DW60</accession>
<keyword evidence="2" id="KW-0472">Membrane</keyword>
<dbReference type="WBParaSite" id="TCONS_00006136.p1">
    <property type="protein sequence ID" value="TCONS_00006136.p1"/>
    <property type="gene ID" value="XLOC_004314"/>
</dbReference>
<dbReference type="InterPro" id="IPR009724">
    <property type="entry name" value="TMEM70"/>
</dbReference>
<dbReference type="WBParaSite" id="SSTP_0000147600.1">
    <property type="protein sequence ID" value="SSTP_0000147600.1"/>
    <property type="gene ID" value="SSTP_0000147600"/>
</dbReference>
<dbReference type="STRING" id="6248.A0A0K0DW60"/>
<evidence type="ECO:0000313" key="5">
    <source>
        <dbReference type="WBParaSite" id="TCONS_00006136.p1"/>
    </source>
</evidence>
<sequence length="234" mass="26041">MLSVLRKGLLNNQLNNSSSIVKIFLKQNTFRSLSKSNVIFSNTKTKLVPLSSLNQETLGHSILHLKENGAIATPTDSMRKGVIAAKIFSLSSSALGVVMIPILTNYLWVSATERPAMALFTILINGFLGLLTFTPLLLQFIVKRFVCNIYYNHDTDTFTSVHYNFFLKKMALQFKASDVVDGDTAPEAKKLYIPLATVFIKGKPFIVSLDKNQYRDQIAFEKMTKGIKIPEGAA</sequence>
<keyword evidence="3" id="KW-1185">Reference proteome</keyword>
<dbReference type="InterPro" id="IPR045325">
    <property type="entry name" value="TMEM70/TMEM186/TMEM223"/>
</dbReference>
<dbReference type="GO" id="GO:0033615">
    <property type="term" value="P:mitochondrial proton-transporting ATP synthase complex assembly"/>
    <property type="evidence" value="ECO:0007669"/>
    <property type="project" value="TreeGrafter"/>
</dbReference>
<feature type="transmembrane region" description="Helical" evidence="2">
    <location>
        <begin position="115"/>
        <end position="138"/>
    </location>
</feature>
<evidence type="ECO:0000256" key="2">
    <source>
        <dbReference type="SAM" id="Phobius"/>
    </source>
</evidence>